<dbReference type="RefSeq" id="WP_369221531.1">
    <property type="nucleotide sequence ID" value="NZ_CP163441.1"/>
</dbReference>
<reference evidence="2" key="1">
    <citation type="submission" date="2024-07" db="EMBL/GenBank/DDBJ databases">
        <authorList>
            <person name="Yu S.T."/>
        </authorList>
    </citation>
    <scope>NUCLEOTIDE SEQUENCE</scope>
    <source>
        <strain evidence="2">R39</strain>
    </source>
</reference>
<dbReference type="EC" id="2.1.1.222" evidence="2"/>
<sequence length="180" mass="20491">MNQLLLTRMLDSAKIREDGNVLDVGCGTGDLAVKLAQRGYDVTGIDLSQVAIDRATERSKEAETLGHTTFFVCNVENPTEAKRFDGQRFDLITCKLVYAFLEDRPAFLEWVKDHLAEDGKFLLICPVIHDGMPLTLRIKNISVRYTTLRQELEAAFNTVDEMYTEYAEDWGDSRFFILSK</sequence>
<proteinExistence type="predicted"/>
<dbReference type="GO" id="GO:0032259">
    <property type="term" value="P:methylation"/>
    <property type="evidence" value="ECO:0007669"/>
    <property type="project" value="UniProtKB-KW"/>
</dbReference>
<gene>
    <name evidence="2" type="ORF">AB5J52_06755</name>
</gene>
<keyword evidence="2" id="KW-0489">Methyltransferase</keyword>
<dbReference type="Gene3D" id="3.40.50.150">
    <property type="entry name" value="Vaccinia Virus protein VP39"/>
    <property type="match status" value="1"/>
</dbReference>
<dbReference type="Pfam" id="PF13847">
    <property type="entry name" value="Methyltransf_31"/>
    <property type="match status" value="1"/>
</dbReference>
<dbReference type="InterPro" id="IPR029063">
    <property type="entry name" value="SAM-dependent_MTases_sf"/>
</dbReference>
<keyword evidence="2" id="KW-0808">Transferase</keyword>
<dbReference type="PANTHER" id="PTHR43861">
    <property type="entry name" value="TRANS-ACONITATE 2-METHYLTRANSFERASE-RELATED"/>
    <property type="match status" value="1"/>
</dbReference>
<dbReference type="EC" id="2.1.1.64" evidence="2"/>
<organism evidence="2">
    <name type="scientific">Streptomyces sp. R39</name>
    <dbReference type="NCBI Taxonomy" id="3238631"/>
    <lineage>
        <taxon>Bacteria</taxon>
        <taxon>Bacillati</taxon>
        <taxon>Actinomycetota</taxon>
        <taxon>Actinomycetes</taxon>
        <taxon>Kitasatosporales</taxon>
        <taxon>Streptomycetaceae</taxon>
        <taxon>Streptomyces</taxon>
    </lineage>
</organism>
<dbReference type="InterPro" id="IPR025714">
    <property type="entry name" value="Methyltranfer_dom"/>
</dbReference>
<protein>
    <submittedName>
        <fullName evidence="2">Class I SAM-dependent methyltransferase</fullName>
        <ecNumber evidence="2">2.1.1.222</ecNumber>
        <ecNumber evidence="2">2.1.1.64</ecNumber>
    </submittedName>
</protein>
<evidence type="ECO:0000313" key="2">
    <source>
        <dbReference type="EMBL" id="XDQ41982.1"/>
    </source>
</evidence>
<dbReference type="AlphaFoldDB" id="A0AB39QF24"/>
<dbReference type="SUPFAM" id="SSF53335">
    <property type="entry name" value="S-adenosyl-L-methionine-dependent methyltransferases"/>
    <property type="match status" value="1"/>
</dbReference>
<dbReference type="GO" id="GO:0102208">
    <property type="term" value="F:2-polyprenyl-6-hydroxyphenol methylase activity"/>
    <property type="evidence" value="ECO:0007669"/>
    <property type="project" value="UniProtKB-EC"/>
</dbReference>
<dbReference type="EMBL" id="CP163441">
    <property type="protein sequence ID" value="XDQ41982.1"/>
    <property type="molecule type" value="Genomic_DNA"/>
</dbReference>
<dbReference type="GO" id="GO:0061542">
    <property type="term" value="F:3-demethylubiquinol 3-O-methyltransferase activity"/>
    <property type="evidence" value="ECO:0007669"/>
    <property type="project" value="UniProtKB-EC"/>
</dbReference>
<dbReference type="GO" id="GO:0017000">
    <property type="term" value="P:antibiotic biosynthetic process"/>
    <property type="evidence" value="ECO:0007669"/>
    <property type="project" value="UniProtKB-ARBA"/>
</dbReference>
<dbReference type="CDD" id="cd02440">
    <property type="entry name" value="AdoMet_MTases"/>
    <property type="match status" value="1"/>
</dbReference>
<name>A0AB39QF24_9ACTN</name>
<evidence type="ECO:0000259" key="1">
    <source>
        <dbReference type="Pfam" id="PF13847"/>
    </source>
</evidence>
<feature type="domain" description="Methyltransferase" evidence="1">
    <location>
        <begin position="17"/>
        <end position="133"/>
    </location>
</feature>
<accession>A0AB39QF24</accession>